<dbReference type="CDD" id="cd14358">
    <property type="entry name" value="UBA_NAC_euk"/>
    <property type="match status" value="1"/>
</dbReference>
<reference evidence="2" key="1">
    <citation type="journal article" date="2017" name="Nature">
        <title>The genome of Chenopodium quinoa.</title>
        <authorList>
            <person name="Jarvis D.E."/>
            <person name="Ho Y.S."/>
            <person name="Lightfoot D.J."/>
            <person name="Schmoeckel S.M."/>
            <person name="Li B."/>
            <person name="Borm T.J.A."/>
            <person name="Ohyanagi H."/>
            <person name="Mineta K."/>
            <person name="Michell C.T."/>
            <person name="Saber N."/>
            <person name="Kharbatia N.M."/>
            <person name="Rupper R.R."/>
            <person name="Sharp A.R."/>
            <person name="Dally N."/>
            <person name="Boughton B.A."/>
            <person name="Woo Y.H."/>
            <person name="Gao G."/>
            <person name="Schijlen E.G.W.M."/>
            <person name="Guo X."/>
            <person name="Momin A.A."/>
            <person name="Negrao S."/>
            <person name="Al-Babili S."/>
            <person name="Gehring C."/>
            <person name="Roessner U."/>
            <person name="Jung C."/>
            <person name="Murphy K."/>
            <person name="Arold S.T."/>
            <person name="Gojobori T."/>
            <person name="van der Linden C.G."/>
            <person name="van Loo E.N."/>
            <person name="Jellen E.N."/>
            <person name="Maughan P.J."/>
            <person name="Tester M."/>
        </authorList>
    </citation>
    <scope>NUCLEOTIDE SEQUENCE [LARGE SCALE GENOMIC DNA]</scope>
    <source>
        <strain evidence="2">cv. PI 614886</strain>
    </source>
</reference>
<dbReference type="InterPro" id="IPR016641">
    <property type="entry name" value="EGD2/NACA0like"/>
</dbReference>
<sequence>MTAQTQEELLAAHLEQLKIDDYEDTGLGPWDIEIVMTQANVSRTRAIRALKANNGDVSAIILMAFFSHQSNEEDKYPSRLTSSTIFSLFYQYNNSISSKVLHSCFYYHPCLHSIISSTLLNHIAQKLFRNTIKHTLPRPI</sequence>
<dbReference type="Gene3D" id="1.10.8.10">
    <property type="entry name" value="DNA helicase RuvA subunit, C-terminal domain"/>
    <property type="match status" value="1"/>
</dbReference>
<dbReference type="AlphaFoldDB" id="A0A803N7A2"/>
<dbReference type="Proteomes" id="UP000596660">
    <property type="component" value="Unplaced"/>
</dbReference>
<dbReference type="Gramene" id="AUR62041656-RA">
    <property type="protein sequence ID" value="AUR62041656-RA:cds"/>
    <property type="gene ID" value="AUR62041656"/>
</dbReference>
<accession>A0A803N7A2</accession>
<feature type="domain" description="Nascent polypeptide-associated complex subunit alpha-like UBA" evidence="1">
    <location>
        <begin position="31"/>
        <end position="61"/>
    </location>
</feature>
<reference evidence="2" key="2">
    <citation type="submission" date="2021-03" db="UniProtKB">
        <authorList>
            <consortium name="EnsemblPlants"/>
        </authorList>
    </citation>
    <scope>IDENTIFICATION</scope>
</reference>
<proteinExistence type="predicted"/>
<dbReference type="EnsemblPlants" id="AUR62041656-RA">
    <property type="protein sequence ID" value="AUR62041656-RA:cds"/>
    <property type="gene ID" value="AUR62041656"/>
</dbReference>
<evidence type="ECO:0000259" key="1">
    <source>
        <dbReference type="Pfam" id="PF19026"/>
    </source>
</evidence>
<dbReference type="PANTHER" id="PTHR21713">
    <property type="entry name" value="NASCENT POLYPEPTIDE ASSOCIATED COMPLEX ALPHA SUBUNIT-RELATED"/>
    <property type="match status" value="1"/>
</dbReference>
<dbReference type="GO" id="GO:0005854">
    <property type="term" value="C:nascent polypeptide-associated complex"/>
    <property type="evidence" value="ECO:0007669"/>
    <property type="project" value="InterPro"/>
</dbReference>
<dbReference type="InterPro" id="IPR044034">
    <property type="entry name" value="NAC-like_UBA"/>
</dbReference>
<keyword evidence="3" id="KW-1185">Reference proteome</keyword>
<organism evidence="2 3">
    <name type="scientific">Chenopodium quinoa</name>
    <name type="common">Quinoa</name>
    <dbReference type="NCBI Taxonomy" id="63459"/>
    <lineage>
        <taxon>Eukaryota</taxon>
        <taxon>Viridiplantae</taxon>
        <taxon>Streptophyta</taxon>
        <taxon>Embryophyta</taxon>
        <taxon>Tracheophyta</taxon>
        <taxon>Spermatophyta</taxon>
        <taxon>Magnoliopsida</taxon>
        <taxon>eudicotyledons</taxon>
        <taxon>Gunneridae</taxon>
        <taxon>Pentapetalae</taxon>
        <taxon>Caryophyllales</taxon>
        <taxon>Chenopodiaceae</taxon>
        <taxon>Chenopodioideae</taxon>
        <taxon>Atripliceae</taxon>
        <taxon>Chenopodium</taxon>
    </lineage>
</organism>
<protein>
    <recommendedName>
        <fullName evidence="1">Nascent polypeptide-associated complex subunit alpha-like UBA domain-containing protein</fullName>
    </recommendedName>
</protein>
<evidence type="ECO:0000313" key="3">
    <source>
        <dbReference type="Proteomes" id="UP000596660"/>
    </source>
</evidence>
<name>A0A803N7A2_CHEQI</name>
<dbReference type="Pfam" id="PF19026">
    <property type="entry name" value="UBA_HYPK"/>
    <property type="match status" value="1"/>
</dbReference>
<evidence type="ECO:0000313" key="2">
    <source>
        <dbReference type="EnsemblPlants" id="AUR62041656-RA:cds"/>
    </source>
</evidence>